<feature type="non-terminal residue" evidence="1">
    <location>
        <position position="1"/>
    </location>
</feature>
<accession>A0AAN9A9I8</accession>
<dbReference type="AlphaFoldDB" id="A0AAN9A9I8"/>
<reference evidence="1 2" key="1">
    <citation type="submission" date="2023-11" db="EMBL/GenBank/DDBJ databases">
        <title>Halocaridina rubra genome assembly.</title>
        <authorList>
            <person name="Smith C."/>
        </authorList>
    </citation>
    <scope>NUCLEOTIDE SEQUENCE [LARGE SCALE GENOMIC DNA]</scope>
    <source>
        <strain evidence="1">EP-1</strain>
        <tissue evidence="1">Whole</tissue>
    </source>
</reference>
<evidence type="ECO:0000313" key="2">
    <source>
        <dbReference type="Proteomes" id="UP001381693"/>
    </source>
</evidence>
<gene>
    <name evidence="1" type="ORF">SK128_008979</name>
</gene>
<proteinExistence type="predicted"/>
<evidence type="ECO:0000313" key="1">
    <source>
        <dbReference type="EMBL" id="KAK7079538.1"/>
    </source>
</evidence>
<dbReference type="Proteomes" id="UP001381693">
    <property type="component" value="Unassembled WGS sequence"/>
</dbReference>
<sequence length="65" mass="7824">AQRKWEAQHAKHLEMRQSFKSQIEEANQIIKTEETHIFNIQNTVRVKEDALQQLKFEDMSKTRNI</sequence>
<protein>
    <submittedName>
        <fullName evidence="1">Uncharacterized protein</fullName>
    </submittedName>
</protein>
<name>A0AAN9A9I8_HALRR</name>
<feature type="non-terminal residue" evidence="1">
    <location>
        <position position="65"/>
    </location>
</feature>
<comment type="caution">
    <text evidence="1">The sequence shown here is derived from an EMBL/GenBank/DDBJ whole genome shotgun (WGS) entry which is preliminary data.</text>
</comment>
<keyword evidence="2" id="KW-1185">Reference proteome</keyword>
<dbReference type="EMBL" id="JAXCGZ010006783">
    <property type="protein sequence ID" value="KAK7079538.1"/>
    <property type="molecule type" value="Genomic_DNA"/>
</dbReference>
<organism evidence="1 2">
    <name type="scientific">Halocaridina rubra</name>
    <name type="common">Hawaiian red shrimp</name>
    <dbReference type="NCBI Taxonomy" id="373956"/>
    <lineage>
        <taxon>Eukaryota</taxon>
        <taxon>Metazoa</taxon>
        <taxon>Ecdysozoa</taxon>
        <taxon>Arthropoda</taxon>
        <taxon>Crustacea</taxon>
        <taxon>Multicrustacea</taxon>
        <taxon>Malacostraca</taxon>
        <taxon>Eumalacostraca</taxon>
        <taxon>Eucarida</taxon>
        <taxon>Decapoda</taxon>
        <taxon>Pleocyemata</taxon>
        <taxon>Caridea</taxon>
        <taxon>Atyoidea</taxon>
        <taxon>Atyidae</taxon>
        <taxon>Halocaridina</taxon>
    </lineage>
</organism>